<name>A0A212K464_9DELT</name>
<dbReference type="Pfam" id="PF09243">
    <property type="entry name" value="Rsm22"/>
    <property type="match status" value="1"/>
</dbReference>
<keyword evidence="4" id="KW-0411">Iron-sulfur</keyword>
<feature type="region of interest" description="Disordered" evidence="5">
    <location>
        <begin position="428"/>
        <end position="540"/>
    </location>
</feature>
<organism evidence="6">
    <name type="scientific">uncultured delta proteobacterium</name>
    <dbReference type="NCBI Taxonomy" id="34034"/>
    <lineage>
        <taxon>Bacteria</taxon>
        <taxon>Deltaproteobacteria</taxon>
        <taxon>environmental samples</taxon>
    </lineage>
</organism>
<keyword evidence="3" id="KW-0408">Iron</keyword>
<dbReference type="InterPro" id="IPR015324">
    <property type="entry name" value="Ribosomal_Rsm22-like"/>
</dbReference>
<evidence type="ECO:0000256" key="4">
    <source>
        <dbReference type="ARBA" id="ARBA00023014"/>
    </source>
</evidence>
<sequence>MMRNLFRPPSEALSHDMTAAVKAVHAATPLSGAHAKELPFAVRDLSRLLTQDRSQLAASYWVNKRLLTAYCRYFLPWNLLRLSWLLPGLDLPLPPHATILDLGSGPLTMPLALWITKPAWREMPLTIVCSDVSPAPMALGRDIFRRLAPDCPWTIELVRGPLEKVLREFTRPAALITAGNVLNEIKPSREVPLQNRLAALTRRIASRLADDGRFLAVEPGTRLGGKLMALTRLAAFGARLVPEAPCPHWGPCPMLAERATGWCHFSHITGAAPKDLTDLTKRAGLEKDSLSLSCMLLRRVTGEELRRVEKHLPNVADDDFDDEWFGGPDEADMDEDGSDGWAEAFAEAGPEMFSAEERNTVRILSDPIRLPGLPEPARYACSARGLVLAHNALRVPSGAAVTVRWPESQPRDPKTGALVVTLPPVAAKTPAPAGQAAPGKPGKPAWPRKQPPPSETARPHESPRRPSGPAKPGKPGKPSAPAGQGTKSTPPRPEKTAGQTAWDKPDRPPKTGASRPPARHPARKSPRPAAPGKKGENHER</sequence>
<keyword evidence="2" id="KW-0809">Transit peptide</keyword>
<dbReference type="GO" id="GO:0008168">
    <property type="term" value="F:methyltransferase activity"/>
    <property type="evidence" value="ECO:0007669"/>
    <property type="project" value="InterPro"/>
</dbReference>
<evidence type="ECO:0000256" key="1">
    <source>
        <dbReference type="ARBA" id="ARBA00022723"/>
    </source>
</evidence>
<dbReference type="GO" id="GO:0051536">
    <property type="term" value="F:iron-sulfur cluster binding"/>
    <property type="evidence" value="ECO:0007669"/>
    <property type="project" value="UniProtKB-KW"/>
</dbReference>
<dbReference type="AlphaFoldDB" id="A0A212K464"/>
<evidence type="ECO:0000256" key="5">
    <source>
        <dbReference type="SAM" id="MobiDB-lite"/>
    </source>
</evidence>
<evidence type="ECO:0000256" key="3">
    <source>
        <dbReference type="ARBA" id="ARBA00023004"/>
    </source>
</evidence>
<dbReference type="Gene3D" id="3.40.50.150">
    <property type="entry name" value="Vaccinia Virus protein VP39"/>
    <property type="match status" value="1"/>
</dbReference>
<feature type="compositionally biased region" description="Low complexity" evidence="5">
    <location>
        <begin position="465"/>
        <end position="482"/>
    </location>
</feature>
<feature type="compositionally biased region" description="Low complexity" evidence="5">
    <location>
        <begin position="428"/>
        <end position="447"/>
    </location>
</feature>
<evidence type="ECO:0000256" key="2">
    <source>
        <dbReference type="ARBA" id="ARBA00022946"/>
    </source>
</evidence>
<evidence type="ECO:0008006" key="7">
    <source>
        <dbReference type="Google" id="ProtNLM"/>
    </source>
</evidence>
<keyword evidence="1" id="KW-0479">Metal-binding</keyword>
<dbReference type="GO" id="GO:0046872">
    <property type="term" value="F:metal ion binding"/>
    <property type="evidence" value="ECO:0007669"/>
    <property type="project" value="UniProtKB-KW"/>
</dbReference>
<gene>
    <name evidence="6" type="ORF">KL86DPRO_20676</name>
</gene>
<evidence type="ECO:0000313" key="6">
    <source>
        <dbReference type="EMBL" id="SBW06530.1"/>
    </source>
</evidence>
<dbReference type="InterPro" id="IPR029063">
    <property type="entry name" value="SAM-dependent_MTases_sf"/>
</dbReference>
<dbReference type="GO" id="GO:0006412">
    <property type="term" value="P:translation"/>
    <property type="evidence" value="ECO:0007669"/>
    <property type="project" value="InterPro"/>
</dbReference>
<proteinExistence type="predicted"/>
<dbReference type="EMBL" id="FLUQ01000002">
    <property type="protein sequence ID" value="SBW06530.1"/>
    <property type="molecule type" value="Genomic_DNA"/>
</dbReference>
<dbReference type="SUPFAM" id="SSF53335">
    <property type="entry name" value="S-adenosyl-L-methionine-dependent methyltransferases"/>
    <property type="match status" value="1"/>
</dbReference>
<reference evidence="6" key="1">
    <citation type="submission" date="2016-04" db="EMBL/GenBank/DDBJ databases">
        <authorList>
            <person name="Evans L.H."/>
            <person name="Alamgir A."/>
            <person name="Owens N."/>
            <person name="Weber N.D."/>
            <person name="Virtaneva K."/>
            <person name="Barbian K."/>
            <person name="Babar A."/>
            <person name="Rosenke K."/>
        </authorList>
    </citation>
    <scope>NUCLEOTIDE SEQUENCE</scope>
    <source>
        <strain evidence="6">86</strain>
    </source>
</reference>
<accession>A0A212K464</accession>
<protein>
    <recommendedName>
        <fullName evidence="7">Ribosomal small subunit Rsm22</fullName>
    </recommendedName>
</protein>
<feature type="compositionally biased region" description="Basic residues" evidence="5">
    <location>
        <begin position="517"/>
        <end position="526"/>
    </location>
</feature>